<dbReference type="Proteomes" id="UP000198217">
    <property type="component" value="Chromosome I"/>
</dbReference>
<dbReference type="InterPro" id="IPR012332">
    <property type="entry name" value="Autotransporter_pectin_lyase_C"/>
</dbReference>
<dbReference type="PANTHER" id="PTHR11319:SF35">
    <property type="entry name" value="OUTER MEMBRANE PROTEIN PMPC-RELATED"/>
    <property type="match status" value="1"/>
</dbReference>
<feature type="chain" id="PRO_5008718292" evidence="2">
    <location>
        <begin position="20"/>
        <end position="520"/>
    </location>
</feature>
<feature type="signal peptide" evidence="2">
    <location>
        <begin position="1"/>
        <end position="19"/>
    </location>
</feature>
<name>A0A1C5I0L1_9ACTN</name>
<keyword evidence="2" id="KW-0732">Signal</keyword>
<dbReference type="InterPro" id="IPR006626">
    <property type="entry name" value="PbH1"/>
</dbReference>
<feature type="compositionally biased region" description="Low complexity" evidence="1">
    <location>
        <begin position="17"/>
        <end position="26"/>
    </location>
</feature>
<feature type="region of interest" description="Disordered" evidence="1">
    <location>
        <begin position="15"/>
        <end position="108"/>
    </location>
</feature>
<dbReference type="EMBL" id="LT607750">
    <property type="protein sequence ID" value="SCG51780.1"/>
    <property type="molecule type" value="Genomic_DNA"/>
</dbReference>
<feature type="compositionally biased region" description="Basic and acidic residues" evidence="1">
    <location>
        <begin position="69"/>
        <end position="78"/>
    </location>
</feature>
<dbReference type="Gene3D" id="2.160.20.20">
    <property type="match status" value="1"/>
</dbReference>
<keyword evidence="4" id="KW-1185">Reference proteome</keyword>
<gene>
    <name evidence="3" type="ORF">GA0070609_2576</name>
</gene>
<feature type="compositionally biased region" description="Basic and acidic residues" evidence="1">
    <location>
        <begin position="87"/>
        <end position="108"/>
    </location>
</feature>
<evidence type="ECO:0000256" key="2">
    <source>
        <dbReference type="SAM" id="SignalP"/>
    </source>
</evidence>
<reference evidence="3 4" key="1">
    <citation type="submission" date="2016-06" db="EMBL/GenBank/DDBJ databases">
        <authorList>
            <person name="Kjaerup R.B."/>
            <person name="Dalgaard T.S."/>
            <person name="Juul-Madsen H.R."/>
        </authorList>
    </citation>
    <scope>NUCLEOTIDE SEQUENCE [LARGE SCALE GENOMIC DNA]</scope>
    <source>
        <strain evidence="3 4">DSM 43904</strain>
    </source>
</reference>
<feature type="region of interest" description="Disordered" evidence="1">
    <location>
        <begin position="167"/>
        <end position="190"/>
    </location>
</feature>
<dbReference type="SUPFAM" id="SSF51126">
    <property type="entry name" value="Pectin lyase-like"/>
    <property type="match status" value="1"/>
</dbReference>
<organism evidence="3 4">
    <name type="scientific">Micromonospora echinaurantiaca</name>
    <dbReference type="NCBI Taxonomy" id="47857"/>
    <lineage>
        <taxon>Bacteria</taxon>
        <taxon>Bacillati</taxon>
        <taxon>Actinomycetota</taxon>
        <taxon>Actinomycetes</taxon>
        <taxon>Micromonosporales</taxon>
        <taxon>Micromonosporaceae</taxon>
        <taxon>Micromonospora</taxon>
    </lineage>
</organism>
<dbReference type="AlphaFoldDB" id="A0A1C5I0L1"/>
<dbReference type="SMART" id="SM00710">
    <property type="entry name" value="PbH1"/>
    <property type="match status" value="5"/>
</dbReference>
<evidence type="ECO:0000256" key="1">
    <source>
        <dbReference type="SAM" id="MobiDB-lite"/>
    </source>
</evidence>
<evidence type="ECO:0000313" key="4">
    <source>
        <dbReference type="Proteomes" id="UP000198217"/>
    </source>
</evidence>
<protein>
    <submittedName>
        <fullName evidence="3">Polymorphic outer membrane protein repeat-containing protein</fullName>
    </submittedName>
</protein>
<accession>A0A1C5I0L1</accession>
<sequence length="520" mass="53334">MAGSLVVAAVGLGGGAASAADHGLSAPDQGRPVLVPTGDPTDPEHPRRAGERPDGGERRYEAGPQGTDGRPDDPRSGWERAAGGDPQESRGTGDDPHQRRDGGGNRWHRDAIAVPCDSAQLIAALVRVNAEGGGTLRLAPKCTYPLTHAFGQPDQYDGGIRDAREAADTAENPGDAEAPPRNPADDKSGLPVIYHPVTIEGAGATIVRKTDAEAFRFFTVRDGGELTLRDVVLRNGRSAAEGGAIHVVHGASAVVERTTITHSVSLSAEGGGGAIFNDGNMLVDESTFVSNNAAGKAGKGGGFLNGGVLTMHRSEFRDNSAVAYGGGLANYRGAAEVQGSTFAHNTATHGGGVASFSARTRVSDTKVLGNTAQIGGGLANSDAVLFLRRLTVRDNTATGNGGGISTFQGLVPLDDSVVAGNTARGNGGGLYAEKSNLLVRQSEVSRNTAVGARSTGGGIFASLGQLTLHRSEVIRNGGTTGPGGIHADKARVTVDDETDVIENRPTNCAGSRVPVTHCFR</sequence>
<proteinExistence type="predicted"/>
<dbReference type="InterPro" id="IPR011050">
    <property type="entry name" value="Pectin_lyase_fold/virulence"/>
</dbReference>
<dbReference type="PANTHER" id="PTHR11319">
    <property type="entry name" value="G PROTEIN-COUPLED RECEPTOR-RELATED"/>
    <property type="match status" value="1"/>
</dbReference>
<feature type="compositionally biased region" description="Basic and acidic residues" evidence="1">
    <location>
        <begin position="42"/>
        <end position="61"/>
    </location>
</feature>
<evidence type="ECO:0000313" key="3">
    <source>
        <dbReference type="EMBL" id="SCG51780.1"/>
    </source>
</evidence>